<reference evidence="2 3" key="1">
    <citation type="journal article" date="2017" name="BMC Genomics">
        <title>Comparative genomic and phylogenomic analyses of the Bifidobacteriaceae family.</title>
        <authorList>
            <person name="Lugli G.A."/>
            <person name="Milani C."/>
            <person name="Turroni F."/>
            <person name="Duranti S."/>
            <person name="Mancabelli L."/>
            <person name="Mangifesta M."/>
            <person name="Ferrario C."/>
            <person name="Modesto M."/>
            <person name="Mattarelli P."/>
            <person name="Jiri K."/>
            <person name="van Sinderen D."/>
            <person name="Ventura M."/>
        </authorList>
    </citation>
    <scope>NUCLEOTIDE SEQUENCE [LARGE SCALE GENOMIC DNA]</scope>
    <source>
        <strain evidence="2 3">LMG 21773</strain>
    </source>
</reference>
<dbReference type="OrthoDB" id="8480367at2"/>
<organism evidence="2 3">
    <name type="scientific">Aeriscardovia aeriphila</name>
    <dbReference type="NCBI Taxonomy" id="218139"/>
    <lineage>
        <taxon>Bacteria</taxon>
        <taxon>Bacillati</taxon>
        <taxon>Actinomycetota</taxon>
        <taxon>Actinomycetes</taxon>
        <taxon>Bifidobacteriales</taxon>
        <taxon>Bifidobacteriaceae</taxon>
        <taxon>Aeriscardovia</taxon>
    </lineage>
</organism>
<dbReference type="InterPro" id="IPR022183">
    <property type="entry name" value="DUF3710"/>
</dbReference>
<feature type="compositionally biased region" description="Acidic residues" evidence="1">
    <location>
        <begin position="34"/>
        <end position="46"/>
    </location>
</feature>
<feature type="region of interest" description="Disordered" evidence="1">
    <location>
        <begin position="1"/>
        <end position="73"/>
    </location>
</feature>
<feature type="compositionally biased region" description="Basic and acidic residues" evidence="1">
    <location>
        <begin position="295"/>
        <end position="304"/>
    </location>
</feature>
<evidence type="ECO:0000313" key="3">
    <source>
        <dbReference type="Proteomes" id="UP000228976"/>
    </source>
</evidence>
<accession>A0A261FAP4</accession>
<dbReference type="Proteomes" id="UP000228976">
    <property type="component" value="Unassembled WGS sequence"/>
</dbReference>
<protein>
    <recommendedName>
        <fullName evidence="4">DUF3710 domain-containing protein</fullName>
    </recommendedName>
</protein>
<evidence type="ECO:0000313" key="2">
    <source>
        <dbReference type="EMBL" id="OZG56168.1"/>
    </source>
</evidence>
<name>A0A261FAP4_9BIFI</name>
<dbReference type="Pfam" id="PF12502">
    <property type="entry name" value="DUF3710"/>
    <property type="match status" value="1"/>
</dbReference>
<feature type="compositionally biased region" description="Acidic residues" evidence="1">
    <location>
        <begin position="263"/>
        <end position="272"/>
    </location>
</feature>
<dbReference type="RefSeq" id="WP_094689726.1">
    <property type="nucleotide sequence ID" value="NZ_JACBYZ010000001.1"/>
</dbReference>
<comment type="caution">
    <text evidence="2">The sequence shown here is derived from an EMBL/GenBank/DDBJ whole genome shotgun (WGS) entry which is preliminary data.</text>
</comment>
<dbReference type="EMBL" id="MWWU01000002">
    <property type="protein sequence ID" value="OZG56168.1"/>
    <property type="molecule type" value="Genomic_DNA"/>
</dbReference>
<dbReference type="AlphaFoldDB" id="A0A261FAP4"/>
<feature type="compositionally biased region" description="Basic and acidic residues" evidence="1">
    <location>
        <begin position="273"/>
        <end position="288"/>
    </location>
</feature>
<evidence type="ECO:0008006" key="4">
    <source>
        <dbReference type="Google" id="ProtNLM"/>
    </source>
</evidence>
<proteinExistence type="predicted"/>
<evidence type="ECO:0000256" key="1">
    <source>
        <dbReference type="SAM" id="MobiDB-lite"/>
    </source>
</evidence>
<keyword evidence="3" id="KW-1185">Reference proteome</keyword>
<sequence>MSFFGFGKKRKQREEAEAQEQQERKARTVNGTLSEEELGEAAQEELDAFHERERQAAGQAAGKDADSAGNWADKDQDFDEEAYRKLVFDRSNGPWDVEDEDIPDESYIDLGCLKLPHFENTQIRFGVDQETNRVMNVTLTQSGSSLQLTVLAAPRYHGIWNEVRAGINQGEAPHEVDGTFGKEVLLTIPLPTGQEVPTRIVGVDGPRWMLRGIFTGQAAVAGTKDAEEFDKLFRSLVVDRGEEPVAPKDIIALTLPVVQPQAQDEDDEEEGIPDARPRGPLSKDEEATQGHNILQRRDMFSEVR</sequence>
<gene>
    <name evidence="2" type="ORF">AEAE_0656</name>
</gene>
<feature type="compositionally biased region" description="Basic and acidic residues" evidence="1">
    <location>
        <begin position="12"/>
        <end position="26"/>
    </location>
</feature>
<feature type="region of interest" description="Disordered" evidence="1">
    <location>
        <begin position="257"/>
        <end position="304"/>
    </location>
</feature>